<feature type="compositionally biased region" description="Pro residues" evidence="2">
    <location>
        <begin position="343"/>
        <end position="354"/>
    </location>
</feature>
<reference evidence="6" key="1">
    <citation type="submission" date="2015-02" db="EMBL/GenBank/DDBJ databases">
        <title>Genome sequencing for Strongylocentrotus purpuratus.</title>
        <authorList>
            <person name="Murali S."/>
            <person name="Liu Y."/>
            <person name="Vee V."/>
            <person name="English A."/>
            <person name="Wang M."/>
            <person name="Skinner E."/>
            <person name="Han Y."/>
            <person name="Muzny D.M."/>
            <person name="Worley K.C."/>
            <person name="Gibbs R.A."/>
        </authorList>
    </citation>
    <scope>NUCLEOTIDE SEQUENCE</scope>
</reference>
<evidence type="ECO:0000259" key="4">
    <source>
        <dbReference type="Pfam" id="PF16501"/>
    </source>
</evidence>
<dbReference type="InParanoid" id="A0A7M7N753"/>
<evidence type="ECO:0008006" key="7">
    <source>
        <dbReference type="Google" id="ProtNLM"/>
    </source>
</evidence>
<feature type="compositionally biased region" description="Polar residues" evidence="2">
    <location>
        <begin position="23"/>
        <end position="41"/>
    </location>
</feature>
<feature type="region of interest" description="Disordered" evidence="2">
    <location>
        <begin position="230"/>
        <end position="528"/>
    </location>
</feature>
<feature type="compositionally biased region" description="Polar residues" evidence="2">
    <location>
        <begin position="281"/>
        <end position="298"/>
    </location>
</feature>
<feature type="region of interest" description="Disordered" evidence="2">
    <location>
        <begin position="977"/>
        <end position="1020"/>
    </location>
</feature>
<evidence type="ECO:0000313" key="6">
    <source>
        <dbReference type="Proteomes" id="UP000007110"/>
    </source>
</evidence>
<feature type="compositionally biased region" description="Low complexity" evidence="2">
    <location>
        <begin position="393"/>
        <end position="407"/>
    </location>
</feature>
<feature type="region of interest" description="Disordered" evidence="2">
    <location>
        <begin position="819"/>
        <end position="883"/>
    </location>
</feature>
<dbReference type="InterPro" id="IPR013087">
    <property type="entry name" value="Znf_C2H2_type"/>
</dbReference>
<keyword evidence="1" id="KW-0175">Coiled coil</keyword>
<feature type="compositionally biased region" description="Basic residues" evidence="2">
    <location>
        <begin position="984"/>
        <end position="998"/>
    </location>
</feature>
<reference evidence="5" key="2">
    <citation type="submission" date="2021-01" db="UniProtKB">
        <authorList>
            <consortium name="EnsemblMetazoa"/>
        </authorList>
    </citation>
    <scope>IDENTIFICATION</scope>
</reference>
<dbReference type="CTD" id="49855"/>
<name>A0A7M7N753_STRPU</name>
<dbReference type="SUPFAM" id="SSF57667">
    <property type="entry name" value="beta-beta-alpha zinc fingers"/>
    <property type="match status" value="1"/>
</dbReference>
<dbReference type="EnsemblMetazoa" id="XM_030976422">
    <property type="protein sequence ID" value="XP_030832282"/>
    <property type="gene ID" value="LOC576502"/>
</dbReference>
<dbReference type="Proteomes" id="UP000007110">
    <property type="component" value="Unassembled WGS sequence"/>
</dbReference>
<feature type="compositionally biased region" description="Basic and acidic residues" evidence="2">
    <location>
        <begin position="122"/>
        <end position="135"/>
    </location>
</feature>
<feature type="region of interest" description="Disordered" evidence="2">
    <location>
        <begin position="82"/>
        <end position="145"/>
    </location>
</feature>
<feature type="compositionally biased region" description="Basic and acidic residues" evidence="2">
    <location>
        <begin position="659"/>
        <end position="688"/>
    </location>
</feature>
<feature type="region of interest" description="Disordered" evidence="2">
    <location>
        <begin position="645"/>
        <end position="688"/>
    </location>
</feature>
<dbReference type="Gene3D" id="3.30.160.60">
    <property type="entry name" value="Classic Zinc Finger"/>
    <property type="match status" value="1"/>
</dbReference>
<proteinExistence type="predicted"/>
<feature type="region of interest" description="Disordered" evidence="2">
    <location>
        <begin position="1"/>
        <end position="62"/>
    </location>
</feature>
<dbReference type="PANTHER" id="PTHR31434">
    <property type="entry name" value="S PHASE CYCLIN A-ASSOCIATED PROTEIN IN THE ENDOPLASMIC RETICULUM"/>
    <property type="match status" value="1"/>
</dbReference>
<feature type="compositionally biased region" description="Basic and acidic residues" evidence="2">
    <location>
        <begin position="819"/>
        <end position="847"/>
    </location>
</feature>
<dbReference type="OMA" id="QSWVGGF"/>
<feature type="compositionally biased region" description="Acidic residues" evidence="2">
    <location>
        <begin position="516"/>
        <end position="528"/>
    </location>
</feature>
<protein>
    <recommendedName>
        <fullName evidence="7">S phase cyclin A-associated protein in the endoplasmic reticulum</fullName>
    </recommendedName>
</protein>
<feature type="compositionally biased region" description="Polar residues" evidence="2">
    <location>
        <begin position="478"/>
        <end position="488"/>
    </location>
</feature>
<dbReference type="KEGG" id="spu:576502"/>
<evidence type="ECO:0000313" key="5">
    <source>
        <dbReference type="EnsemblMetazoa" id="XP_030832282"/>
    </source>
</evidence>
<evidence type="ECO:0000259" key="3">
    <source>
        <dbReference type="Pfam" id="PF12874"/>
    </source>
</evidence>
<feature type="compositionally biased region" description="Low complexity" evidence="2">
    <location>
        <begin position="10"/>
        <end position="22"/>
    </location>
</feature>
<dbReference type="InterPro" id="IPR032446">
    <property type="entry name" value="SCAPER_N"/>
</dbReference>
<keyword evidence="6" id="KW-1185">Reference proteome</keyword>
<feature type="compositionally biased region" description="Basic and acidic residues" evidence="2">
    <location>
        <begin position="448"/>
        <end position="466"/>
    </location>
</feature>
<dbReference type="OrthoDB" id="71500at2759"/>
<dbReference type="PANTHER" id="PTHR31434:SF2">
    <property type="entry name" value="S PHASE CYCLIN A-ASSOCIATED PROTEIN IN THE ENDOPLASMIC RETICULUM"/>
    <property type="match status" value="1"/>
</dbReference>
<feature type="coiled-coil region" evidence="1">
    <location>
        <begin position="537"/>
        <end position="579"/>
    </location>
</feature>
<feature type="compositionally biased region" description="Basic and acidic residues" evidence="2">
    <location>
        <begin position="857"/>
        <end position="875"/>
    </location>
</feature>
<feature type="region of interest" description="Disordered" evidence="2">
    <location>
        <begin position="1477"/>
        <end position="1498"/>
    </location>
</feature>
<dbReference type="RefSeq" id="XP_030832282.1">
    <property type="nucleotide sequence ID" value="XM_030976422.1"/>
</dbReference>
<sequence>MSDSRRRRSSGNSRQNQRSASSTNGGHDVTNTNANGSSTGRDSGVRSKNFKSSYQRSGSYDKVRRLVKEEGRMARNLVTWNVPVDSDDSDDDESKQRRSHKQHPLVMGKARKKSQSMPSLESPREHKSSSGDTQEKGSLTPGRKKAIAKKADLRARYWAFLFDNLQRAVDEIYQTCEVDESIMECKEVIMILKSATQDFESLIKRITVQKDFENADAENRPTSIVWEVRKSSSSPAKLRSPSWPAEARLHSPRRPTSLAWEVRKTSPGHALGSPTPDGYRNTPSPVNRTLNFGTTAAAQGSGKASPVPVASMGTSWADRVKGKKPIRPIPQSPIKEEPAKQTPHPPPPAPPSAPPSSQDAQNETRVPSLDGTHSEDADDEGWETVQRSKPNRSRPSSAKHASSSNNNSRHHPAGTTSANKAPAPPGTHSVQTSTAPVSSKPPLPAHSKPRERADSEKENRPDHVDQRNLASGGGVNRQLMQEKQNVSSPAVMILDIKEEDPSIIRASSTRKGLDFSSDEEHGDDDNEEVLATRLDDVETDLDEEETLTNELAKCQEEALARAIAEEESLNKEIQEEEQTEIVVETDDAESDLGNTMSSLECSQQASDWADMALDFEQRESEGASWNELVNIAENVELARTPGYALHMHEKLSSPSRKRTREESQKRHEERQRKAQSKREQLSEAKSTRLTVLHEKVEEVVEWKDELNRQKKKLLEEKQKRAEEKRLMQLQAVIRKAQDEEAKANEIAFINSLEAQNKKHDIMARHQGHEARYHDILEERQRKNEEKAAKEEAVQERRKALEGERIARLEAMKKYRREQEEKMNALKEQREQARESTVKEKAKEREQRLSALTAAQNAKEEEIQKKIQQKHDESQKRHNQQIEQKREKAIELSTLRHYRTSDSAPKQKPYERKKMCNLCNVLIPSEVYLMSHLRGKKHREKVAEKHTSASISEEELENNFVKLVVEAPGDQSHPEIVAERERQKGSRKRARKLRQRMASKGKEYENNLPSKTQGQDSHHKAKLQKLLKDLNKYLQAQDSSGPWEQSKVSAMDRALGEVNRILDKKEQTDQIMFRAHGGLSVLTRVLMLIDSASNDKPAVVPKKTLCSSAEVFRLACRNNFDNCQYTMYSGKMAPLIDLLMHQLSVLIPDSDDGLHSHPWGPDSLKPPHDSVAGSLMLLLTSILNVLVKHRPQSPSSPDGKLPSLAKKKQKDTFDQWGMDVVSYLVSCGVLDKLTVYFNNVRNPIDQEPQIAEFLQHAMGLLGAMTRFISTTCNRSAAGIFGPKKDDPTQLVATFQVTGLGGIVSLLYGILLHGGAPSRDSTMTPPEIPEHTVSVVNAGIKMLSSIATLDLNVLQTALGAEGTSLEFRHIATYLMWYCSHFTANEDLLHEVVLIVGYITVLNLDNQILVQTGNTPTLLQQLCSLPFQYFSDPRLINVLFPTLISCCYDNAENKKILQQEMSCSLLMLFLEDRQRDQTKTKLLPSASKARDKEREKEGTSKFNLEFRFPDNSTQAALQFFKS</sequence>
<feature type="domain" description="S phase cyclin A-associated protein in the endoplasmic reticulum N-terminal" evidence="4">
    <location>
        <begin position="146"/>
        <end position="237"/>
    </location>
</feature>
<organism evidence="5 6">
    <name type="scientific">Strongylocentrotus purpuratus</name>
    <name type="common">Purple sea urchin</name>
    <dbReference type="NCBI Taxonomy" id="7668"/>
    <lineage>
        <taxon>Eukaryota</taxon>
        <taxon>Metazoa</taxon>
        <taxon>Echinodermata</taxon>
        <taxon>Eleutherozoa</taxon>
        <taxon>Echinozoa</taxon>
        <taxon>Echinoidea</taxon>
        <taxon>Euechinoidea</taxon>
        <taxon>Echinacea</taxon>
        <taxon>Camarodonta</taxon>
        <taxon>Echinidea</taxon>
        <taxon>Strongylocentrotidae</taxon>
        <taxon>Strongylocentrotus</taxon>
    </lineage>
</organism>
<feature type="compositionally biased region" description="Low complexity" evidence="2">
    <location>
        <begin position="231"/>
        <end position="242"/>
    </location>
</feature>
<evidence type="ECO:0000256" key="2">
    <source>
        <dbReference type="SAM" id="MobiDB-lite"/>
    </source>
</evidence>
<feature type="domain" description="C2H2-type" evidence="3">
    <location>
        <begin position="914"/>
        <end position="937"/>
    </location>
</feature>
<feature type="compositionally biased region" description="Polar residues" evidence="2">
    <location>
        <begin position="428"/>
        <end position="437"/>
    </location>
</feature>
<dbReference type="GeneID" id="576502"/>
<accession>A0A7M7N753</accession>
<dbReference type="InterPro" id="IPR036236">
    <property type="entry name" value="Znf_C2H2_sf"/>
</dbReference>
<dbReference type="Pfam" id="PF12874">
    <property type="entry name" value="zf-met"/>
    <property type="match status" value="1"/>
</dbReference>
<feature type="compositionally biased region" description="Basic residues" evidence="2">
    <location>
        <begin position="97"/>
        <end position="114"/>
    </location>
</feature>
<evidence type="ECO:0000256" key="1">
    <source>
        <dbReference type="SAM" id="Coils"/>
    </source>
</evidence>
<feature type="compositionally biased region" description="Basic and acidic residues" evidence="2">
    <location>
        <begin position="1485"/>
        <end position="1496"/>
    </location>
</feature>
<dbReference type="Pfam" id="PF16501">
    <property type="entry name" value="SCAPER_N"/>
    <property type="match status" value="1"/>
</dbReference>